<evidence type="ECO:0000256" key="9">
    <source>
        <dbReference type="SAM" id="Phobius"/>
    </source>
</evidence>
<dbReference type="PANTHER" id="PTHR38779:SF2">
    <property type="entry name" value="TYPE II SECRETION SYSTEM PROTEIN I-RELATED"/>
    <property type="match status" value="1"/>
</dbReference>
<keyword evidence="4" id="KW-0488">Methylation</keyword>
<feature type="transmembrane region" description="Helical" evidence="9">
    <location>
        <begin position="12"/>
        <end position="32"/>
    </location>
</feature>
<dbReference type="Pfam" id="PF07963">
    <property type="entry name" value="N_methyl"/>
    <property type="match status" value="1"/>
</dbReference>
<dbReference type="PROSITE" id="PS00409">
    <property type="entry name" value="PROKAR_NTER_METHYL"/>
    <property type="match status" value="1"/>
</dbReference>
<organism evidence="10 11">
    <name type="scientific">Alicycliphilus denitrificans</name>
    <dbReference type="NCBI Taxonomy" id="179636"/>
    <lineage>
        <taxon>Bacteria</taxon>
        <taxon>Pseudomonadati</taxon>
        <taxon>Pseudomonadota</taxon>
        <taxon>Betaproteobacteria</taxon>
        <taxon>Burkholderiales</taxon>
        <taxon>Comamonadaceae</taxon>
        <taxon>Alicycliphilus</taxon>
    </lineage>
</organism>
<dbReference type="AlphaFoldDB" id="A0A3R7EFC8"/>
<evidence type="ECO:0000256" key="8">
    <source>
        <dbReference type="ARBA" id="ARBA00023136"/>
    </source>
</evidence>
<protein>
    <submittedName>
        <fullName evidence="10">Prepilin-type N-terminal cleavage/methylation domain-containing protein</fullName>
    </submittedName>
</protein>
<evidence type="ECO:0000313" key="10">
    <source>
        <dbReference type="EMBL" id="RKJ98334.1"/>
    </source>
</evidence>
<reference evidence="10 11" key="1">
    <citation type="submission" date="2018-09" db="EMBL/GenBank/DDBJ databases">
        <title>Genome comparison of Alicycliphilus sp. BQ1, a polyurethanolytic bacterium, with its closest phylogenetic relatives Alicycliphilus denitrificans BC and K601, unable to attack polyurethane.</title>
        <authorList>
            <person name="Loza-Tavera H."/>
            <person name="Lozano L."/>
            <person name="Cevallos M."/>
            <person name="Maya-Lucas O."/>
            <person name="Garcia-Mena J."/>
            <person name="Hernandez J."/>
        </authorList>
    </citation>
    <scope>NUCLEOTIDE SEQUENCE [LARGE SCALE GENOMIC DNA]</scope>
    <source>
        <strain evidence="10 11">BQ1</strain>
    </source>
</reference>
<comment type="subcellular location">
    <subcellularLocation>
        <location evidence="1">Cell inner membrane</location>
        <topology evidence="1">Single-pass membrane protein</topology>
    </subcellularLocation>
</comment>
<sequence>MNTRRARGLRGFSLLEALVAMAIASIAFAVLYRTVGQSSLNATTVESRAEAALVARSVLASATFAEDLVQHPEGQSGPWQWSVQVQPEQVAVHAPGARQAPPPLQAARVELTIARDGRTVLAWTSWKPYRAAP</sequence>
<keyword evidence="8 9" id="KW-0472">Membrane</keyword>
<dbReference type="Proteomes" id="UP000216225">
    <property type="component" value="Unassembled WGS sequence"/>
</dbReference>
<dbReference type="PANTHER" id="PTHR38779">
    <property type="entry name" value="TYPE II SECRETION SYSTEM PROTEIN I-RELATED"/>
    <property type="match status" value="1"/>
</dbReference>
<accession>A0A3R7EFC8</accession>
<evidence type="ECO:0000256" key="4">
    <source>
        <dbReference type="ARBA" id="ARBA00022481"/>
    </source>
</evidence>
<dbReference type="GO" id="GO:0005886">
    <property type="term" value="C:plasma membrane"/>
    <property type="evidence" value="ECO:0007669"/>
    <property type="project" value="UniProtKB-SubCell"/>
</dbReference>
<evidence type="ECO:0000256" key="2">
    <source>
        <dbReference type="ARBA" id="ARBA00008358"/>
    </source>
</evidence>
<gene>
    <name evidence="10" type="ORF">CE154_000730</name>
</gene>
<evidence type="ECO:0000256" key="7">
    <source>
        <dbReference type="ARBA" id="ARBA00022989"/>
    </source>
</evidence>
<dbReference type="EMBL" id="NKDB02000001">
    <property type="protein sequence ID" value="RKJ98334.1"/>
    <property type="molecule type" value="Genomic_DNA"/>
</dbReference>
<dbReference type="RefSeq" id="WP_047350091.1">
    <property type="nucleotide sequence ID" value="NZ_NKDB02000001.1"/>
</dbReference>
<evidence type="ECO:0000256" key="1">
    <source>
        <dbReference type="ARBA" id="ARBA00004377"/>
    </source>
</evidence>
<comment type="similarity">
    <text evidence="2">Belongs to the GSP I family.</text>
</comment>
<dbReference type="InterPro" id="IPR010052">
    <property type="entry name" value="T2SS_protein-GspI"/>
</dbReference>
<keyword evidence="3" id="KW-1003">Cell membrane</keyword>
<comment type="caution">
    <text evidence="10">The sequence shown here is derived from an EMBL/GenBank/DDBJ whole genome shotgun (WGS) entry which is preliminary data.</text>
</comment>
<dbReference type="GO" id="GO:0015627">
    <property type="term" value="C:type II protein secretion system complex"/>
    <property type="evidence" value="ECO:0007669"/>
    <property type="project" value="InterPro"/>
</dbReference>
<keyword evidence="6 9" id="KW-0812">Transmembrane</keyword>
<keyword evidence="5" id="KW-0997">Cell inner membrane</keyword>
<evidence type="ECO:0000256" key="5">
    <source>
        <dbReference type="ARBA" id="ARBA00022519"/>
    </source>
</evidence>
<evidence type="ECO:0000256" key="3">
    <source>
        <dbReference type="ARBA" id="ARBA00022475"/>
    </source>
</evidence>
<dbReference type="InterPro" id="IPR012902">
    <property type="entry name" value="N_methyl_site"/>
</dbReference>
<evidence type="ECO:0000256" key="6">
    <source>
        <dbReference type="ARBA" id="ARBA00022692"/>
    </source>
</evidence>
<dbReference type="GO" id="GO:0015628">
    <property type="term" value="P:protein secretion by the type II secretion system"/>
    <property type="evidence" value="ECO:0007669"/>
    <property type="project" value="InterPro"/>
</dbReference>
<dbReference type="NCBIfam" id="TIGR02532">
    <property type="entry name" value="IV_pilin_GFxxxE"/>
    <property type="match status" value="1"/>
</dbReference>
<name>A0A3R7EFC8_9BURK</name>
<keyword evidence="7 9" id="KW-1133">Transmembrane helix</keyword>
<evidence type="ECO:0000313" key="11">
    <source>
        <dbReference type="Proteomes" id="UP000216225"/>
    </source>
</evidence>
<proteinExistence type="inferred from homology"/>